<reference evidence="2 3" key="1">
    <citation type="submission" date="2016-10" db="EMBL/GenBank/DDBJ databases">
        <title>Proteomics and genomics reveal pathogen-plant mechanisms compatible with a hemibiotrophic lifestyle of Diplodia corticola.</title>
        <authorList>
            <person name="Fernandes I."/>
            <person name="De Jonge R."/>
            <person name="Van De Peer Y."/>
            <person name="Devreese B."/>
            <person name="Alves A."/>
            <person name="Esteves A.C."/>
        </authorList>
    </citation>
    <scope>NUCLEOTIDE SEQUENCE [LARGE SCALE GENOMIC DNA]</scope>
    <source>
        <strain evidence="2 3">CBS 112549</strain>
    </source>
</reference>
<dbReference type="EMBL" id="MNUE01000003">
    <property type="protein sequence ID" value="OJD39035.1"/>
    <property type="molecule type" value="Genomic_DNA"/>
</dbReference>
<organism evidence="2 3">
    <name type="scientific">Diplodia corticola</name>
    <dbReference type="NCBI Taxonomy" id="236234"/>
    <lineage>
        <taxon>Eukaryota</taxon>
        <taxon>Fungi</taxon>
        <taxon>Dikarya</taxon>
        <taxon>Ascomycota</taxon>
        <taxon>Pezizomycotina</taxon>
        <taxon>Dothideomycetes</taxon>
        <taxon>Dothideomycetes incertae sedis</taxon>
        <taxon>Botryosphaeriales</taxon>
        <taxon>Botryosphaeriaceae</taxon>
        <taxon>Diplodia</taxon>
    </lineage>
</organism>
<evidence type="ECO:0000256" key="1">
    <source>
        <dbReference type="SAM" id="MobiDB-lite"/>
    </source>
</evidence>
<feature type="compositionally biased region" description="Basic and acidic residues" evidence="1">
    <location>
        <begin position="201"/>
        <end position="210"/>
    </location>
</feature>
<dbReference type="RefSeq" id="XP_020134646.1">
    <property type="nucleotide sequence ID" value="XM_020274136.1"/>
</dbReference>
<evidence type="ECO:0000313" key="3">
    <source>
        <dbReference type="Proteomes" id="UP000183809"/>
    </source>
</evidence>
<dbReference type="AlphaFoldDB" id="A0A1J9S247"/>
<dbReference type="Proteomes" id="UP000183809">
    <property type="component" value="Unassembled WGS sequence"/>
</dbReference>
<keyword evidence="3" id="KW-1185">Reference proteome</keyword>
<comment type="caution">
    <text evidence="2">The sequence shown here is derived from an EMBL/GenBank/DDBJ whole genome shotgun (WGS) entry which is preliminary data.</text>
</comment>
<gene>
    <name evidence="2" type="ORF">BKCO1_3000235</name>
</gene>
<name>A0A1J9S247_9PEZI</name>
<protein>
    <submittedName>
        <fullName evidence="2">Uncharacterized protein</fullName>
    </submittedName>
</protein>
<accession>A0A1J9S247</accession>
<evidence type="ECO:0000313" key="2">
    <source>
        <dbReference type="EMBL" id="OJD39035.1"/>
    </source>
</evidence>
<dbReference type="OrthoDB" id="10588582at2759"/>
<proteinExistence type="predicted"/>
<feature type="region of interest" description="Disordered" evidence="1">
    <location>
        <begin position="201"/>
        <end position="225"/>
    </location>
</feature>
<sequence>MDPSQLDDLDTRLQICTIGSPTVPPPPTAPAAGTHFHPRVVSAPAARTPPYASRPEDEEDVGDISNILTLLCNLRHVKDPEILYAALLRQAWAAYRARGLPPAQFRTLVDAECGPQRENLAAMLREIEMRNMRPQFGNDKAEIEDMMREYQERSVVLRQREEMLLSVLPEGEREGWKWEPTADQFREGMPTEEDLALLVRSVEEREEERSRKRAGRASPTCSSYR</sequence>
<dbReference type="GeneID" id="31014397"/>